<sequence length="94" mass="10707">MADLSKKADQMVLDFIQVSNECIPEIVRKNQETQHEQQLIDQPIPLNIEDELIMEVQSPSSSDIDQSPEDVLPPIKSPVDHNSRDKLSMLNKQI</sequence>
<protein>
    <submittedName>
        <fullName evidence="2">Uncharacterized protein</fullName>
    </submittedName>
</protein>
<accession>A0A813Y8I7</accession>
<feature type="compositionally biased region" description="Basic and acidic residues" evidence="1">
    <location>
        <begin position="78"/>
        <end position="87"/>
    </location>
</feature>
<dbReference type="EMBL" id="CAJNOE010000083">
    <property type="protein sequence ID" value="CAF0880613.1"/>
    <property type="molecule type" value="Genomic_DNA"/>
</dbReference>
<proteinExistence type="predicted"/>
<dbReference type="AlphaFoldDB" id="A0A813Y8I7"/>
<dbReference type="Proteomes" id="UP000663860">
    <property type="component" value="Unassembled WGS sequence"/>
</dbReference>
<evidence type="ECO:0000313" key="2">
    <source>
        <dbReference type="EMBL" id="CAF0880613.1"/>
    </source>
</evidence>
<gene>
    <name evidence="2" type="ORF">IZO911_LOCUS11166</name>
</gene>
<evidence type="ECO:0000313" key="3">
    <source>
        <dbReference type="Proteomes" id="UP000663860"/>
    </source>
</evidence>
<organism evidence="2 3">
    <name type="scientific">Adineta steineri</name>
    <dbReference type="NCBI Taxonomy" id="433720"/>
    <lineage>
        <taxon>Eukaryota</taxon>
        <taxon>Metazoa</taxon>
        <taxon>Spiralia</taxon>
        <taxon>Gnathifera</taxon>
        <taxon>Rotifera</taxon>
        <taxon>Eurotatoria</taxon>
        <taxon>Bdelloidea</taxon>
        <taxon>Adinetida</taxon>
        <taxon>Adinetidae</taxon>
        <taxon>Adineta</taxon>
    </lineage>
</organism>
<reference evidence="2" key="1">
    <citation type="submission" date="2021-02" db="EMBL/GenBank/DDBJ databases">
        <authorList>
            <person name="Nowell W R."/>
        </authorList>
    </citation>
    <scope>NUCLEOTIDE SEQUENCE</scope>
</reference>
<name>A0A813Y8I7_9BILA</name>
<comment type="caution">
    <text evidence="2">The sequence shown here is derived from an EMBL/GenBank/DDBJ whole genome shotgun (WGS) entry which is preliminary data.</text>
</comment>
<evidence type="ECO:0000256" key="1">
    <source>
        <dbReference type="SAM" id="MobiDB-lite"/>
    </source>
</evidence>
<feature type="region of interest" description="Disordered" evidence="1">
    <location>
        <begin position="57"/>
        <end position="94"/>
    </location>
</feature>